<organism evidence="1 2">
    <name type="scientific">Pluteus cervinus</name>
    <dbReference type="NCBI Taxonomy" id="181527"/>
    <lineage>
        <taxon>Eukaryota</taxon>
        <taxon>Fungi</taxon>
        <taxon>Dikarya</taxon>
        <taxon>Basidiomycota</taxon>
        <taxon>Agaricomycotina</taxon>
        <taxon>Agaricomycetes</taxon>
        <taxon>Agaricomycetidae</taxon>
        <taxon>Agaricales</taxon>
        <taxon>Pluteineae</taxon>
        <taxon>Pluteaceae</taxon>
        <taxon>Pluteus</taxon>
    </lineage>
</organism>
<gene>
    <name evidence="1" type="ORF">BDN72DRAFT_782844</name>
</gene>
<accession>A0ACD2ZX55</accession>
<dbReference type="EMBL" id="ML210035">
    <property type="protein sequence ID" value="TFK57806.1"/>
    <property type="molecule type" value="Genomic_DNA"/>
</dbReference>
<keyword evidence="2" id="KW-1185">Reference proteome</keyword>
<name>A0ACD2ZX55_9AGAR</name>
<sequence length="70" mass="7943">MSTTTIRNPIRVVNSDKSVNSIGLITEYVKVELETHGHKETVAFAVCDLGDVPIYLGYNWLEKHNPDINW</sequence>
<evidence type="ECO:0000313" key="1">
    <source>
        <dbReference type="EMBL" id="TFK57806.1"/>
    </source>
</evidence>
<reference evidence="1 2" key="1">
    <citation type="journal article" date="2019" name="Nat. Ecol. Evol.">
        <title>Megaphylogeny resolves global patterns of mushroom evolution.</title>
        <authorList>
            <person name="Varga T."/>
            <person name="Krizsan K."/>
            <person name="Foldi C."/>
            <person name="Dima B."/>
            <person name="Sanchez-Garcia M."/>
            <person name="Sanchez-Ramirez S."/>
            <person name="Szollosi G.J."/>
            <person name="Szarkandi J.G."/>
            <person name="Papp V."/>
            <person name="Albert L."/>
            <person name="Andreopoulos W."/>
            <person name="Angelini C."/>
            <person name="Antonin V."/>
            <person name="Barry K.W."/>
            <person name="Bougher N.L."/>
            <person name="Buchanan P."/>
            <person name="Buyck B."/>
            <person name="Bense V."/>
            <person name="Catcheside P."/>
            <person name="Chovatia M."/>
            <person name="Cooper J."/>
            <person name="Damon W."/>
            <person name="Desjardin D."/>
            <person name="Finy P."/>
            <person name="Geml J."/>
            <person name="Haridas S."/>
            <person name="Hughes K."/>
            <person name="Justo A."/>
            <person name="Karasinski D."/>
            <person name="Kautmanova I."/>
            <person name="Kiss B."/>
            <person name="Kocsube S."/>
            <person name="Kotiranta H."/>
            <person name="LaButti K.M."/>
            <person name="Lechner B.E."/>
            <person name="Liimatainen K."/>
            <person name="Lipzen A."/>
            <person name="Lukacs Z."/>
            <person name="Mihaltcheva S."/>
            <person name="Morgado L.N."/>
            <person name="Niskanen T."/>
            <person name="Noordeloos M.E."/>
            <person name="Ohm R.A."/>
            <person name="Ortiz-Santana B."/>
            <person name="Ovrebo C."/>
            <person name="Racz N."/>
            <person name="Riley R."/>
            <person name="Savchenko A."/>
            <person name="Shiryaev A."/>
            <person name="Soop K."/>
            <person name="Spirin V."/>
            <person name="Szebenyi C."/>
            <person name="Tomsovsky M."/>
            <person name="Tulloss R.E."/>
            <person name="Uehling J."/>
            <person name="Grigoriev I.V."/>
            <person name="Vagvolgyi C."/>
            <person name="Papp T."/>
            <person name="Martin F.M."/>
            <person name="Miettinen O."/>
            <person name="Hibbett D.S."/>
            <person name="Nagy L.G."/>
        </authorList>
    </citation>
    <scope>NUCLEOTIDE SEQUENCE [LARGE SCALE GENOMIC DNA]</scope>
    <source>
        <strain evidence="1 2">NL-1719</strain>
    </source>
</reference>
<protein>
    <submittedName>
        <fullName evidence="1">Uncharacterized protein</fullName>
    </submittedName>
</protein>
<proteinExistence type="predicted"/>
<evidence type="ECO:0000313" key="2">
    <source>
        <dbReference type="Proteomes" id="UP000308600"/>
    </source>
</evidence>
<feature type="non-terminal residue" evidence="1">
    <location>
        <position position="70"/>
    </location>
</feature>
<dbReference type="Proteomes" id="UP000308600">
    <property type="component" value="Unassembled WGS sequence"/>
</dbReference>